<organism evidence="9 10">
    <name type="scientific">Vibrio gazogenes DSM 21264 = NBRC 103151</name>
    <dbReference type="NCBI Taxonomy" id="1123492"/>
    <lineage>
        <taxon>Bacteria</taxon>
        <taxon>Pseudomonadati</taxon>
        <taxon>Pseudomonadota</taxon>
        <taxon>Gammaproteobacteria</taxon>
        <taxon>Vibrionales</taxon>
        <taxon>Vibrionaceae</taxon>
        <taxon>Vibrio</taxon>
    </lineage>
</organism>
<reference evidence="10" key="1">
    <citation type="submission" date="2016-11" db="EMBL/GenBank/DDBJ databases">
        <authorList>
            <person name="Varghese N."/>
            <person name="Submissions S."/>
        </authorList>
    </citation>
    <scope>NUCLEOTIDE SEQUENCE [LARGE SCALE GENOMIC DNA]</scope>
    <source>
        <strain evidence="10">DSM 21264</strain>
    </source>
</reference>
<evidence type="ECO:0000256" key="4">
    <source>
        <dbReference type="ARBA" id="ARBA00022763"/>
    </source>
</evidence>
<evidence type="ECO:0000313" key="9">
    <source>
        <dbReference type="EMBL" id="SHF17464.1"/>
    </source>
</evidence>
<comment type="cofactor">
    <cofactor evidence="1">
        <name>a divalent metal cation</name>
        <dbReference type="ChEBI" id="CHEBI:60240"/>
    </cofactor>
</comment>
<dbReference type="Gene3D" id="2.40.50.140">
    <property type="entry name" value="Nucleic acid-binding proteins"/>
    <property type="match status" value="1"/>
</dbReference>
<evidence type="ECO:0000313" key="10">
    <source>
        <dbReference type="Proteomes" id="UP000184159"/>
    </source>
</evidence>
<dbReference type="GO" id="GO:0003910">
    <property type="term" value="F:DNA ligase (ATP) activity"/>
    <property type="evidence" value="ECO:0007669"/>
    <property type="project" value="UniProtKB-EC"/>
</dbReference>
<dbReference type="Proteomes" id="UP000184159">
    <property type="component" value="Unassembled WGS sequence"/>
</dbReference>
<evidence type="ECO:0000256" key="6">
    <source>
        <dbReference type="ARBA" id="ARBA00034003"/>
    </source>
</evidence>
<dbReference type="AlphaFoldDB" id="A0A1M4ZHE8"/>
<dbReference type="PANTHER" id="PTHR47810">
    <property type="entry name" value="DNA LIGASE"/>
    <property type="match status" value="1"/>
</dbReference>
<gene>
    <name evidence="9" type="ORF">SAMN02745781_01615</name>
</gene>
<dbReference type="Pfam" id="PF01068">
    <property type="entry name" value="DNA_ligase_A_M"/>
    <property type="match status" value="1"/>
</dbReference>
<dbReference type="GO" id="GO:0006281">
    <property type="term" value="P:DNA repair"/>
    <property type="evidence" value="ECO:0007669"/>
    <property type="project" value="UniProtKB-KW"/>
</dbReference>
<evidence type="ECO:0000259" key="8">
    <source>
        <dbReference type="PROSITE" id="PS50160"/>
    </source>
</evidence>
<evidence type="ECO:0000256" key="3">
    <source>
        <dbReference type="ARBA" id="ARBA00022705"/>
    </source>
</evidence>
<keyword evidence="7" id="KW-0732">Signal</keyword>
<dbReference type="InterPro" id="IPR012340">
    <property type="entry name" value="NA-bd_OB-fold"/>
</dbReference>
<keyword evidence="10" id="KW-1185">Reference proteome</keyword>
<accession>A0A1M4ZHE8</accession>
<feature type="signal peptide" evidence="7">
    <location>
        <begin position="1"/>
        <end position="19"/>
    </location>
</feature>
<dbReference type="InterPro" id="IPR029319">
    <property type="entry name" value="DNA_ligase_OB"/>
</dbReference>
<dbReference type="CDD" id="cd07896">
    <property type="entry name" value="Adenylation_kDNA_ligase_like"/>
    <property type="match status" value="1"/>
</dbReference>
<feature type="chain" id="PRO_5012883544" evidence="7">
    <location>
        <begin position="20"/>
        <end position="285"/>
    </location>
</feature>
<dbReference type="InterPro" id="IPR050326">
    <property type="entry name" value="NAD_dep_DNA_ligaseB"/>
</dbReference>
<evidence type="ECO:0000256" key="2">
    <source>
        <dbReference type="ARBA" id="ARBA00022598"/>
    </source>
</evidence>
<comment type="catalytic activity">
    <reaction evidence="6">
        <text>ATP + (deoxyribonucleotide)n-3'-hydroxyl + 5'-phospho-(deoxyribonucleotide)m = (deoxyribonucleotide)n+m + AMP + diphosphate.</text>
        <dbReference type="EC" id="6.5.1.1"/>
    </reaction>
</comment>
<name>A0A1M4ZHE8_VIBGA</name>
<dbReference type="InterPro" id="IPR012310">
    <property type="entry name" value="DNA_ligase_ATP-dep_cent"/>
</dbReference>
<proteinExistence type="predicted"/>
<dbReference type="SUPFAM" id="SSF56091">
    <property type="entry name" value="DNA ligase/mRNA capping enzyme, catalytic domain"/>
    <property type="match status" value="1"/>
</dbReference>
<dbReference type="GO" id="GO:0006310">
    <property type="term" value="P:DNA recombination"/>
    <property type="evidence" value="ECO:0007669"/>
    <property type="project" value="InterPro"/>
</dbReference>
<dbReference type="Gene3D" id="3.30.470.30">
    <property type="entry name" value="DNA ligase/mRNA capping enzyme"/>
    <property type="match status" value="1"/>
</dbReference>
<dbReference type="GO" id="GO:0005524">
    <property type="term" value="F:ATP binding"/>
    <property type="evidence" value="ECO:0007669"/>
    <property type="project" value="InterPro"/>
</dbReference>
<dbReference type="PANTHER" id="PTHR47810:SF1">
    <property type="entry name" value="DNA LIGASE B"/>
    <property type="match status" value="1"/>
</dbReference>
<dbReference type="NCBIfam" id="NF006592">
    <property type="entry name" value="PRK09125.1"/>
    <property type="match status" value="1"/>
</dbReference>
<dbReference type="CDD" id="cd08041">
    <property type="entry name" value="OBF_kDNA_ligase_like"/>
    <property type="match status" value="1"/>
</dbReference>
<dbReference type="PROSITE" id="PS50160">
    <property type="entry name" value="DNA_LIGASE_A3"/>
    <property type="match status" value="1"/>
</dbReference>
<feature type="domain" description="ATP-dependent DNA ligase family profile" evidence="8">
    <location>
        <begin position="133"/>
        <end position="245"/>
    </location>
</feature>
<evidence type="ECO:0000256" key="1">
    <source>
        <dbReference type="ARBA" id="ARBA00001968"/>
    </source>
</evidence>
<dbReference type="Gene3D" id="3.30.1490.70">
    <property type="match status" value="1"/>
</dbReference>
<evidence type="ECO:0000256" key="7">
    <source>
        <dbReference type="SAM" id="SignalP"/>
    </source>
</evidence>
<dbReference type="GO" id="GO:0006260">
    <property type="term" value="P:DNA replication"/>
    <property type="evidence" value="ECO:0007669"/>
    <property type="project" value="UniProtKB-KW"/>
</dbReference>
<keyword evidence="4" id="KW-0227">DNA damage</keyword>
<sequence>MKIKMTLLSLLMLSQAADAGPHDELSPEQVMLANTYTPGRYELEFNHYRASEKLDGIRGVWDGKLLRTRNGTPIHAPQWFLRQLPPFPVEGELWAGRGQFHLVQQTILDQRPDPKSWQQMSFMLFDIPFGIGPYHQRYHKIASWLLRQPDISHIHLIEQFALTSQKALDKLMQRIIQANGEGIMLRDWNAAYHSGRSDTLLKIKPYRDDEAQVIGYKNGKGKYQNQVGALLVRSRQGVEFYVGSGLTDQQRASPPSIGSWITYRYDRMTAKGKPRFARFLRERLP</sequence>
<dbReference type="SUPFAM" id="SSF50249">
    <property type="entry name" value="Nucleic acid-binding proteins"/>
    <property type="match status" value="1"/>
</dbReference>
<keyword evidence="3" id="KW-0235">DNA replication</keyword>
<protein>
    <submittedName>
        <fullName evidence="9">DNA ligase-1</fullName>
    </submittedName>
</protein>
<keyword evidence="2 9" id="KW-0436">Ligase</keyword>
<dbReference type="Pfam" id="PF14743">
    <property type="entry name" value="DNA_ligase_OB_2"/>
    <property type="match status" value="1"/>
</dbReference>
<keyword evidence="5" id="KW-0234">DNA repair</keyword>
<dbReference type="RefSeq" id="WP_077316185.1">
    <property type="nucleotide sequence ID" value="NZ_FQUH01000006.1"/>
</dbReference>
<dbReference type="EMBL" id="FQUH01000006">
    <property type="protein sequence ID" value="SHF17464.1"/>
    <property type="molecule type" value="Genomic_DNA"/>
</dbReference>
<evidence type="ECO:0000256" key="5">
    <source>
        <dbReference type="ARBA" id="ARBA00023204"/>
    </source>
</evidence>